<comment type="caution">
    <text evidence="2">The sequence shown here is derived from an EMBL/GenBank/DDBJ whole genome shotgun (WGS) entry which is preliminary data.</text>
</comment>
<keyword evidence="1" id="KW-0812">Transmembrane</keyword>
<gene>
    <name evidence="2" type="ORF">B0T16DRAFT_400011</name>
</gene>
<dbReference type="AlphaFoldDB" id="A0AA39YSP3"/>
<keyword evidence="3" id="KW-1185">Reference proteome</keyword>
<protein>
    <submittedName>
        <fullName evidence="2">Uncharacterized protein</fullName>
    </submittedName>
</protein>
<evidence type="ECO:0000313" key="2">
    <source>
        <dbReference type="EMBL" id="KAK0656715.1"/>
    </source>
</evidence>
<dbReference type="EMBL" id="JAULSV010000001">
    <property type="protein sequence ID" value="KAK0656715.1"/>
    <property type="molecule type" value="Genomic_DNA"/>
</dbReference>
<reference evidence="2" key="1">
    <citation type="submission" date="2023-06" db="EMBL/GenBank/DDBJ databases">
        <title>Genome-scale phylogeny and comparative genomics of the fungal order Sordariales.</title>
        <authorList>
            <consortium name="Lawrence Berkeley National Laboratory"/>
            <person name="Hensen N."/>
            <person name="Bonometti L."/>
            <person name="Westerberg I."/>
            <person name="Brannstrom I.O."/>
            <person name="Guillou S."/>
            <person name="Cros-Aarteil S."/>
            <person name="Calhoun S."/>
            <person name="Haridas S."/>
            <person name="Kuo A."/>
            <person name="Mondo S."/>
            <person name="Pangilinan J."/>
            <person name="Riley R."/>
            <person name="Labutti K."/>
            <person name="Andreopoulos B."/>
            <person name="Lipzen A."/>
            <person name="Chen C."/>
            <person name="Yanf M."/>
            <person name="Daum C."/>
            <person name="Ng V."/>
            <person name="Clum A."/>
            <person name="Steindorff A."/>
            <person name="Ohm R."/>
            <person name="Martin F."/>
            <person name="Silar P."/>
            <person name="Natvig D."/>
            <person name="Lalanne C."/>
            <person name="Gautier V."/>
            <person name="Ament-Velasquez S.L."/>
            <person name="Kruys A."/>
            <person name="Hutchinson M.I."/>
            <person name="Powell A.J."/>
            <person name="Barry K."/>
            <person name="Miller A.N."/>
            <person name="Grigoriev I.V."/>
            <person name="Debuchy R."/>
            <person name="Gladieux P."/>
            <person name="Thoren M.H."/>
            <person name="Johannesson H."/>
        </authorList>
    </citation>
    <scope>NUCLEOTIDE SEQUENCE</scope>
    <source>
        <strain evidence="2">SMH2532-1</strain>
    </source>
</reference>
<feature type="transmembrane region" description="Helical" evidence="1">
    <location>
        <begin position="61"/>
        <end position="79"/>
    </location>
</feature>
<organism evidence="2 3">
    <name type="scientific">Cercophora newfieldiana</name>
    <dbReference type="NCBI Taxonomy" id="92897"/>
    <lineage>
        <taxon>Eukaryota</taxon>
        <taxon>Fungi</taxon>
        <taxon>Dikarya</taxon>
        <taxon>Ascomycota</taxon>
        <taxon>Pezizomycotina</taxon>
        <taxon>Sordariomycetes</taxon>
        <taxon>Sordariomycetidae</taxon>
        <taxon>Sordariales</taxon>
        <taxon>Lasiosphaeriaceae</taxon>
        <taxon>Cercophora</taxon>
    </lineage>
</organism>
<sequence>MFTGIWDYTVGYEQEVYLDGCLERYHGSKERSIIACLLWLRLYCYYYPHLAHSRQEDLFTFRLWVVTLLFSLLTNRGWLQGVRLGLSADYKVSFLLFTVLACVIPDENTYVVLVKKYTALVLFLFLW</sequence>
<dbReference type="Proteomes" id="UP001174936">
    <property type="component" value="Unassembled WGS sequence"/>
</dbReference>
<name>A0AA39YSP3_9PEZI</name>
<accession>A0AA39YSP3</accession>
<proteinExistence type="predicted"/>
<keyword evidence="1" id="KW-1133">Transmembrane helix</keyword>
<evidence type="ECO:0000256" key="1">
    <source>
        <dbReference type="SAM" id="Phobius"/>
    </source>
</evidence>
<evidence type="ECO:0000313" key="3">
    <source>
        <dbReference type="Proteomes" id="UP001174936"/>
    </source>
</evidence>
<keyword evidence="1" id="KW-0472">Membrane</keyword>